<reference evidence="2 3" key="1">
    <citation type="journal article" date="2019" name="Sci. Rep.">
        <title>Orb-weaving spider Araneus ventricosus genome elucidates the spidroin gene catalogue.</title>
        <authorList>
            <person name="Kono N."/>
            <person name="Nakamura H."/>
            <person name="Ohtoshi R."/>
            <person name="Moran D.A.P."/>
            <person name="Shinohara A."/>
            <person name="Yoshida Y."/>
            <person name="Fujiwara M."/>
            <person name="Mori M."/>
            <person name="Tomita M."/>
            <person name="Arakawa K."/>
        </authorList>
    </citation>
    <scope>NUCLEOTIDE SEQUENCE [LARGE SCALE GENOMIC DNA]</scope>
</reference>
<dbReference type="Proteomes" id="UP000499080">
    <property type="component" value="Unassembled WGS sequence"/>
</dbReference>
<feature type="compositionally biased region" description="Basic residues" evidence="1">
    <location>
        <begin position="1"/>
        <end position="11"/>
    </location>
</feature>
<organism evidence="2 3">
    <name type="scientific">Araneus ventricosus</name>
    <name type="common">Orbweaver spider</name>
    <name type="synonym">Epeira ventricosa</name>
    <dbReference type="NCBI Taxonomy" id="182803"/>
    <lineage>
        <taxon>Eukaryota</taxon>
        <taxon>Metazoa</taxon>
        <taxon>Ecdysozoa</taxon>
        <taxon>Arthropoda</taxon>
        <taxon>Chelicerata</taxon>
        <taxon>Arachnida</taxon>
        <taxon>Araneae</taxon>
        <taxon>Araneomorphae</taxon>
        <taxon>Entelegynae</taxon>
        <taxon>Araneoidea</taxon>
        <taxon>Araneidae</taxon>
        <taxon>Araneus</taxon>
    </lineage>
</organism>
<accession>A0A4Y2WKA1</accession>
<feature type="compositionally biased region" description="Basic and acidic residues" evidence="1">
    <location>
        <begin position="25"/>
        <end position="37"/>
    </location>
</feature>
<feature type="non-terminal residue" evidence="2">
    <location>
        <position position="49"/>
    </location>
</feature>
<evidence type="ECO:0000313" key="2">
    <source>
        <dbReference type="EMBL" id="GBO37943.1"/>
    </source>
</evidence>
<proteinExistence type="predicted"/>
<protein>
    <submittedName>
        <fullName evidence="2">Uncharacterized protein</fullName>
    </submittedName>
</protein>
<gene>
    <name evidence="2" type="ORF">AVEN_58643_1</name>
</gene>
<keyword evidence="3" id="KW-1185">Reference proteome</keyword>
<evidence type="ECO:0000313" key="3">
    <source>
        <dbReference type="Proteomes" id="UP000499080"/>
    </source>
</evidence>
<feature type="region of interest" description="Disordered" evidence="1">
    <location>
        <begin position="1"/>
        <end position="49"/>
    </location>
</feature>
<sequence length="49" mass="5477">MPGQKRAKKQKNKEIADLQTMALRGQDRRAEETKETEIGMIGSNGECEA</sequence>
<dbReference type="AlphaFoldDB" id="A0A4Y2WKA1"/>
<dbReference type="EMBL" id="BGPR01062539">
    <property type="protein sequence ID" value="GBO37943.1"/>
    <property type="molecule type" value="Genomic_DNA"/>
</dbReference>
<evidence type="ECO:0000256" key="1">
    <source>
        <dbReference type="SAM" id="MobiDB-lite"/>
    </source>
</evidence>
<comment type="caution">
    <text evidence="2">The sequence shown here is derived from an EMBL/GenBank/DDBJ whole genome shotgun (WGS) entry which is preliminary data.</text>
</comment>
<name>A0A4Y2WKA1_ARAVE</name>